<evidence type="ECO:0000313" key="3">
    <source>
        <dbReference type="Proteomes" id="UP001595721"/>
    </source>
</evidence>
<feature type="chain" id="PRO_5045730609" evidence="1">
    <location>
        <begin position="23"/>
        <end position="126"/>
    </location>
</feature>
<dbReference type="EMBL" id="JBHRXJ010000002">
    <property type="protein sequence ID" value="MFC3527091.1"/>
    <property type="molecule type" value="Genomic_DNA"/>
</dbReference>
<organism evidence="2 3">
    <name type="scientific">Paracoccus mangrovi</name>
    <dbReference type="NCBI Taxonomy" id="1715645"/>
    <lineage>
        <taxon>Bacteria</taxon>
        <taxon>Pseudomonadati</taxon>
        <taxon>Pseudomonadota</taxon>
        <taxon>Alphaproteobacteria</taxon>
        <taxon>Rhodobacterales</taxon>
        <taxon>Paracoccaceae</taxon>
        <taxon>Paracoccus</taxon>
    </lineage>
</organism>
<name>A0ABV7R1A1_9RHOB</name>
<evidence type="ECO:0000256" key="1">
    <source>
        <dbReference type="SAM" id="SignalP"/>
    </source>
</evidence>
<evidence type="ECO:0000313" key="2">
    <source>
        <dbReference type="EMBL" id="MFC3527091.1"/>
    </source>
</evidence>
<proteinExistence type="predicted"/>
<accession>A0ABV7R1A1</accession>
<gene>
    <name evidence="2" type="ORF">ACFOMH_02820</name>
</gene>
<dbReference type="InterPro" id="IPR045752">
    <property type="entry name" value="DUF6180"/>
</dbReference>
<keyword evidence="3" id="KW-1185">Reference proteome</keyword>
<sequence>MKSFPIWLSAAGLLSLSVPAFAQDVDFNLTYHVERTPAAQLSIETCGETVADAAKGAGLSATVTAFPGQLVTVSGGETGKGAFVVQCITVDDKTVSVVQGIDYRQEKGPLGAFADQLAQDLAAAAN</sequence>
<dbReference type="Pfam" id="PF19678">
    <property type="entry name" value="DUF6180"/>
    <property type="match status" value="1"/>
</dbReference>
<keyword evidence="1" id="KW-0732">Signal</keyword>
<reference evidence="3" key="1">
    <citation type="journal article" date="2019" name="Int. J. Syst. Evol. Microbiol.">
        <title>The Global Catalogue of Microorganisms (GCM) 10K type strain sequencing project: providing services to taxonomists for standard genome sequencing and annotation.</title>
        <authorList>
            <consortium name="The Broad Institute Genomics Platform"/>
            <consortium name="The Broad Institute Genome Sequencing Center for Infectious Disease"/>
            <person name="Wu L."/>
            <person name="Ma J."/>
        </authorList>
    </citation>
    <scope>NUCLEOTIDE SEQUENCE [LARGE SCALE GENOMIC DNA]</scope>
    <source>
        <strain evidence="3">KCTC 42899</strain>
    </source>
</reference>
<dbReference type="RefSeq" id="WP_377742490.1">
    <property type="nucleotide sequence ID" value="NZ_JBHRXJ010000002.1"/>
</dbReference>
<feature type="signal peptide" evidence="1">
    <location>
        <begin position="1"/>
        <end position="22"/>
    </location>
</feature>
<dbReference type="Proteomes" id="UP001595721">
    <property type="component" value="Unassembled WGS sequence"/>
</dbReference>
<comment type="caution">
    <text evidence="2">The sequence shown here is derived from an EMBL/GenBank/DDBJ whole genome shotgun (WGS) entry which is preliminary data.</text>
</comment>
<protein>
    <submittedName>
        <fullName evidence="2">DUF6180 family protein</fullName>
    </submittedName>
</protein>